<dbReference type="OrthoDB" id="162896at2"/>
<dbReference type="InterPro" id="IPR023365">
    <property type="entry name" value="Sortase_dom-sf"/>
</dbReference>
<reference evidence="3" key="1">
    <citation type="submission" date="2015-07" db="EMBL/GenBank/DDBJ databases">
        <title>Draft Genome Sequences of Anaerolinea thermolimosa IMO-1, Bellilinea caldifistulae GOMI-1, Leptolinea tardivitalis YMTK-2, Levilinea saccharolytica KIBI-1,Longilinea arvoryzae KOME-1, Previously Described as Members of the Anaerolineaceae (Chloroflexi).</title>
        <authorList>
            <person name="Sekiguchi Y."/>
            <person name="Ohashi A."/>
            <person name="Matsuura N."/>
            <person name="Tourlousse M.D."/>
        </authorList>
    </citation>
    <scope>NUCLEOTIDE SEQUENCE [LARGE SCALE GENOMIC DNA]</scope>
    <source>
        <strain evidence="3">KOME-1</strain>
    </source>
</reference>
<feature type="region of interest" description="Disordered" evidence="2">
    <location>
        <begin position="62"/>
        <end position="97"/>
    </location>
</feature>
<dbReference type="EMBL" id="DF967972">
    <property type="protein sequence ID" value="GAP14526.1"/>
    <property type="molecule type" value="Genomic_DNA"/>
</dbReference>
<dbReference type="GO" id="GO:0016787">
    <property type="term" value="F:hydrolase activity"/>
    <property type="evidence" value="ECO:0007669"/>
    <property type="project" value="UniProtKB-KW"/>
</dbReference>
<sequence>MKSTRLIVIGLILLLAGVAGFSASLSQGRTGEQPAAFAESNQGGGFLPMLFAVDHRESAPTLQPAPAAGFLPGEPATPPIQGNETPEPTTTPAGPLKPDRIVIPKIELDAPVIPAEEQNVKIEGIEYVQFLAPDQFAAGWHSNSAPLGKVGNTVLNGHHNVHGKVFGRLVDLVPGDRIFVYSGTTSLEFQVANVLILPERDADLATRLDNARWIEPSDDIRLTLVTCWPAYTNTHRLIIVASPVYADVQKAKQQ</sequence>
<keyword evidence="1" id="KW-0378">Hydrolase</keyword>
<organism evidence="3">
    <name type="scientific">Longilinea arvoryzae</name>
    <dbReference type="NCBI Taxonomy" id="360412"/>
    <lineage>
        <taxon>Bacteria</taxon>
        <taxon>Bacillati</taxon>
        <taxon>Chloroflexota</taxon>
        <taxon>Anaerolineae</taxon>
        <taxon>Anaerolineales</taxon>
        <taxon>Anaerolineaceae</taxon>
        <taxon>Longilinea</taxon>
    </lineage>
</organism>
<dbReference type="Proteomes" id="UP000055060">
    <property type="component" value="Unassembled WGS sequence"/>
</dbReference>
<dbReference type="CDD" id="cd00004">
    <property type="entry name" value="Sortase"/>
    <property type="match status" value="1"/>
</dbReference>
<protein>
    <submittedName>
        <fullName evidence="3">Sortase</fullName>
    </submittedName>
</protein>
<keyword evidence="4" id="KW-1185">Reference proteome</keyword>
<dbReference type="SUPFAM" id="SSF63817">
    <property type="entry name" value="Sortase"/>
    <property type="match status" value="1"/>
</dbReference>
<dbReference type="Gene3D" id="2.40.260.10">
    <property type="entry name" value="Sortase"/>
    <property type="match status" value="1"/>
</dbReference>
<dbReference type="AlphaFoldDB" id="A0A0S7BAM1"/>
<name>A0A0S7BAM1_9CHLR</name>
<evidence type="ECO:0000313" key="3">
    <source>
        <dbReference type="EMBL" id="GAP14526.1"/>
    </source>
</evidence>
<evidence type="ECO:0000256" key="2">
    <source>
        <dbReference type="SAM" id="MobiDB-lite"/>
    </source>
</evidence>
<proteinExistence type="predicted"/>
<evidence type="ECO:0000256" key="1">
    <source>
        <dbReference type="ARBA" id="ARBA00022801"/>
    </source>
</evidence>
<dbReference type="InterPro" id="IPR005754">
    <property type="entry name" value="Sortase"/>
</dbReference>
<accession>A0A0S7BAM1</accession>
<evidence type="ECO:0000313" key="4">
    <source>
        <dbReference type="Proteomes" id="UP000055060"/>
    </source>
</evidence>
<dbReference type="Pfam" id="PF04203">
    <property type="entry name" value="Sortase"/>
    <property type="match status" value="1"/>
</dbReference>
<gene>
    <name evidence="3" type="ORF">LARV_02298</name>
</gene>
<dbReference type="STRING" id="360412.LARV_02298"/>
<dbReference type="RefSeq" id="WP_075073774.1">
    <property type="nucleotide sequence ID" value="NZ_DF967972.1"/>
</dbReference>